<evidence type="ECO:0000256" key="5">
    <source>
        <dbReference type="SAM" id="MobiDB-lite"/>
    </source>
</evidence>
<keyword evidence="2 4" id="KW-0238">DNA-binding</keyword>
<reference evidence="8" key="1">
    <citation type="submission" date="2017-11" db="EMBL/GenBank/DDBJ databases">
        <title>Complete Genome Sequence from Moraxella oslensis YHS isolated from human skin.</title>
        <authorList>
            <person name="Lee K."/>
            <person name="Lim J.Y."/>
            <person name="Hwang I."/>
        </authorList>
    </citation>
    <scope>NUCLEOTIDE SEQUENCE</scope>
    <source>
        <strain evidence="8">YHS</strain>
    </source>
</reference>
<dbReference type="InterPro" id="IPR004107">
    <property type="entry name" value="Integrase_SAM-like_N"/>
</dbReference>
<gene>
    <name evidence="8" type="ORF">YHS_11805</name>
</gene>
<dbReference type="Pfam" id="PF14659">
    <property type="entry name" value="Phage_int_SAM_3"/>
    <property type="match status" value="1"/>
</dbReference>
<feature type="domain" description="Core-binding (CB)" evidence="7">
    <location>
        <begin position="84"/>
        <end position="174"/>
    </location>
</feature>
<evidence type="ECO:0000256" key="3">
    <source>
        <dbReference type="ARBA" id="ARBA00023172"/>
    </source>
</evidence>
<dbReference type="GO" id="GO:0003677">
    <property type="term" value="F:DNA binding"/>
    <property type="evidence" value="ECO:0007669"/>
    <property type="project" value="UniProtKB-UniRule"/>
</dbReference>
<dbReference type="PANTHER" id="PTHR30349:SF36">
    <property type="entry name" value="PROPHAGE INTEGRASE INTR-RELATED"/>
    <property type="match status" value="1"/>
</dbReference>
<dbReference type="GO" id="GO:0015074">
    <property type="term" value="P:DNA integration"/>
    <property type="evidence" value="ECO:0007669"/>
    <property type="project" value="UniProtKB-KW"/>
</dbReference>
<sequence>MASIRARHGVLVVDFRYHNIRCREKTNLSDTPANRKALAKIVEKMEAEITLGIFDYGAYFPKSDKIEQMKQLDDRVETCVSRKPTFGQFSQTWFDEKQVEWRPSYQQKMRIMLDNYLLTYFKTKPLHTIRRSDLLDFRSSLAKVRYGKDNQTSLSVARINQIMIPLRMILQEASDRYGFETPFKNIKNLKEEKPDVHPFTLSEVWRFLNNVRADYKPYYTTRFFTGMRSSEIDGLKWENVDFDRREIKIRSAIVNGIEGPTKTYGSNREIVMSQLVYDALIEQRYHTYGKSDYVFCNSQGKPLEHRNVNRRIWTPTLALLGIKHRRAYQTRHTAATLWLAAGENPEWIAKQMGHSSTEMLFRVYSRYVPDMTRQDGSAMDSLLLASKQLASEKNNDQQDNAKKDDD</sequence>
<dbReference type="EMBL" id="CP024176">
    <property type="protein sequence ID" value="ATW70739.1"/>
    <property type="molecule type" value="Genomic_DNA"/>
</dbReference>
<keyword evidence="3" id="KW-0233">DNA recombination</keyword>
<dbReference type="PROSITE" id="PS51898">
    <property type="entry name" value="TYR_RECOMBINASE"/>
    <property type="match status" value="1"/>
</dbReference>
<dbReference type="Gene3D" id="1.10.150.130">
    <property type="match status" value="1"/>
</dbReference>
<feature type="compositionally biased region" description="Basic and acidic residues" evidence="5">
    <location>
        <begin position="393"/>
        <end position="406"/>
    </location>
</feature>
<dbReference type="Pfam" id="PF00589">
    <property type="entry name" value="Phage_integrase"/>
    <property type="match status" value="1"/>
</dbReference>
<evidence type="ECO:0000256" key="4">
    <source>
        <dbReference type="PROSITE-ProRule" id="PRU01248"/>
    </source>
</evidence>
<dbReference type="PANTHER" id="PTHR30349">
    <property type="entry name" value="PHAGE INTEGRASE-RELATED"/>
    <property type="match status" value="1"/>
</dbReference>
<evidence type="ECO:0000256" key="1">
    <source>
        <dbReference type="ARBA" id="ARBA00022908"/>
    </source>
</evidence>
<dbReference type="CDD" id="cd01189">
    <property type="entry name" value="INT_ICEBs1_C_like"/>
    <property type="match status" value="1"/>
</dbReference>
<evidence type="ECO:0000313" key="8">
    <source>
        <dbReference type="EMBL" id="ATW70739.1"/>
    </source>
</evidence>
<keyword evidence="1" id="KW-0229">DNA integration</keyword>
<evidence type="ECO:0000259" key="6">
    <source>
        <dbReference type="PROSITE" id="PS51898"/>
    </source>
</evidence>
<dbReference type="InterPro" id="IPR022000">
    <property type="entry name" value="Min27-like_integrase_DNA_bind"/>
</dbReference>
<dbReference type="InterPro" id="IPR010998">
    <property type="entry name" value="Integrase_recombinase_N"/>
</dbReference>
<name>A0AAD0F7J5_FAUOS</name>
<dbReference type="Gene3D" id="1.10.443.10">
    <property type="entry name" value="Intergrase catalytic core"/>
    <property type="match status" value="1"/>
</dbReference>
<feature type="domain" description="Tyr recombinase" evidence="6">
    <location>
        <begin position="194"/>
        <end position="379"/>
    </location>
</feature>
<dbReference type="InterPro" id="IPR050090">
    <property type="entry name" value="Tyrosine_recombinase_XerCD"/>
</dbReference>
<dbReference type="AlphaFoldDB" id="A0AAD0F7J5"/>
<dbReference type="SUPFAM" id="SSF56349">
    <property type="entry name" value="DNA breaking-rejoining enzymes"/>
    <property type="match status" value="1"/>
</dbReference>
<dbReference type="InterPro" id="IPR002104">
    <property type="entry name" value="Integrase_catalytic"/>
</dbReference>
<organism evidence="8">
    <name type="scientific">Faucicola osloensis</name>
    <name type="common">Moraxella osloensis</name>
    <dbReference type="NCBI Taxonomy" id="34062"/>
    <lineage>
        <taxon>Bacteria</taxon>
        <taxon>Pseudomonadati</taxon>
        <taxon>Pseudomonadota</taxon>
        <taxon>Gammaproteobacteria</taxon>
        <taxon>Moraxellales</taxon>
        <taxon>Moraxellaceae</taxon>
        <taxon>Faucicola</taxon>
    </lineage>
</organism>
<dbReference type="InterPro" id="IPR013762">
    <property type="entry name" value="Integrase-like_cat_sf"/>
</dbReference>
<dbReference type="GO" id="GO:0006310">
    <property type="term" value="P:DNA recombination"/>
    <property type="evidence" value="ECO:0007669"/>
    <property type="project" value="UniProtKB-KW"/>
</dbReference>
<evidence type="ECO:0000259" key="7">
    <source>
        <dbReference type="PROSITE" id="PS51900"/>
    </source>
</evidence>
<proteinExistence type="predicted"/>
<dbReference type="InterPro" id="IPR044068">
    <property type="entry name" value="CB"/>
</dbReference>
<feature type="region of interest" description="Disordered" evidence="5">
    <location>
        <begin position="383"/>
        <end position="406"/>
    </location>
</feature>
<evidence type="ECO:0000256" key="2">
    <source>
        <dbReference type="ARBA" id="ARBA00023125"/>
    </source>
</evidence>
<dbReference type="PROSITE" id="PS51900">
    <property type="entry name" value="CB"/>
    <property type="match status" value="1"/>
</dbReference>
<dbReference type="InterPro" id="IPR011010">
    <property type="entry name" value="DNA_brk_join_enz"/>
</dbReference>
<dbReference type="Pfam" id="PF12167">
    <property type="entry name" value="Arm-DNA-bind_2"/>
    <property type="match status" value="1"/>
</dbReference>
<protein>
    <submittedName>
        <fullName evidence="8">Site-specific integrase</fullName>
    </submittedName>
</protein>
<accession>A0AAD0F7J5</accession>